<keyword evidence="4" id="KW-1185">Reference proteome</keyword>
<proteinExistence type="predicted"/>
<feature type="coiled-coil region" evidence="1">
    <location>
        <begin position="49"/>
        <end position="76"/>
    </location>
</feature>
<reference evidence="4" key="1">
    <citation type="submission" date="2013-09" db="EMBL/GenBank/DDBJ databases">
        <title>Corchorus olitorius genome sequencing.</title>
        <authorList>
            <person name="Alam M."/>
            <person name="Haque M.S."/>
            <person name="Islam M.S."/>
            <person name="Emdad E.M."/>
            <person name="Islam M.M."/>
            <person name="Ahmed B."/>
            <person name="Halim A."/>
            <person name="Hossen Q.M.M."/>
            <person name="Hossain M.Z."/>
            <person name="Ahmed R."/>
            <person name="Khan M.M."/>
            <person name="Islam R."/>
            <person name="Rashid M.M."/>
            <person name="Khan S.A."/>
            <person name="Rahman M.S."/>
            <person name="Alam M."/>
            <person name="Yahiya A.S."/>
            <person name="Khan M.S."/>
            <person name="Azam M.S."/>
            <person name="Haque T."/>
            <person name="Lashkar M.Z.H."/>
            <person name="Akhand A.I."/>
            <person name="Morshed G."/>
            <person name="Roy S."/>
            <person name="Uddin K.S."/>
            <person name="Rabeya T."/>
            <person name="Hossain A.S."/>
            <person name="Chowdhury A."/>
            <person name="Snigdha A.R."/>
            <person name="Mortoza M.S."/>
            <person name="Matin S.A."/>
            <person name="Hoque S.M.E."/>
            <person name="Islam M.K."/>
            <person name="Roy D.K."/>
            <person name="Haider R."/>
            <person name="Moosa M.M."/>
            <person name="Elias S.M."/>
            <person name="Hasan A.M."/>
            <person name="Jahan S."/>
            <person name="Shafiuddin M."/>
            <person name="Mahmood N."/>
            <person name="Shommy N.S."/>
        </authorList>
    </citation>
    <scope>NUCLEOTIDE SEQUENCE [LARGE SCALE GENOMIC DNA]</scope>
    <source>
        <strain evidence="4">cv. O-4</strain>
    </source>
</reference>
<organism evidence="3 4">
    <name type="scientific">Corchorus olitorius</name>
    <dbReference type="NCBI Taxonomy" id="93759"/>
    <lineage>
        <taxon>Eukaryota</taxon>
        <taxon>Viridiplantae</taxon>
        <taxon>Streptophyta</taxon>
        <taxon>Embryophyta</taxon>
        <taxon>Tracheophyta</taxon>
        <taxon>Spermatophyta</taxon>
        <taxon>Magnoliopsida</taxon>
        <taxon>eudicotyledons</taxon>
        <taxon>Gunneridae</taxon>
        <taxon>Pentapetalae</taxon>
        <taxon>rosids</taxon>
        <taxon>malvids</taxon>
        <taxon>Malvales</taxon>
        <taxon>Malvaceae</taxon>
        <taxon>Grewioideae</taxon>
        <taxon>Apeibeae</taxon>
        <taxon>Corchorus</taxon>
    </lineage>
</organism>
<dbReference type="EMBL" id="AWUE01018258">
    <property type="protein sequence ID" value="OMO81541.1"/>
    <property type="molecule type" value="Genomic_DNA"/>
</dbReference>
<comment type="caution">
    <text evidence="3">The sequence shown here is derived from an EMBL/GenBank/DDBJ whole genome shotgun (WGS) entry which is preliminary data.</text>
</comment>
<protein>
    <submittedName>
        <fullName evidence="3">Uncharacterized protein</fullName>
    </submittedName>
</protein>
<dbReference type="AlphaFoldDB" id="A0A1R3IGB0"/>
<dbReference type="Proteomes" id="UP000187203">
    <property type="component" value="Unassembled WGS sequence"/>
</dbReference>
<feature type="compositionally biased region" description="Polar residues" evidence="2">
    <location>
        <begin position="8"/>
        <end position="18"/>
    </location>
</feature>
<evidence type="ECO:0000313" key="4">
    <source>
        <dbReference type="Proteomes" id="UP000187203"/>
    </source>
</evidence>
<dbReference type="PANTHER" id="PTHR48248">
    <property type="entry name" value="UVR DOMAIN-CONTAINING PROTEIN"/>
    <property type="match status" value="1"/>
</dbReference>
<dbReference type="PANTHER" id="PTHR48248:SF4">
    <property type="match status" value="1"/>
</dbReference>
<sequence>MAPRKMRQQASEPRTATPKNLRAMRFQVKRVKAEMGKVREDQECIREEQIKIRGQFDEIERQCDQLKEETEMIMKQNARTHVKLVLMFNILKAREAGNSVGAATLTHFLRELVFMERAANASSDDEVAEDDDP</sequence>
<keyword evidence="1" id="KW-0175">Coiled coil</keyword>
<dbReference type="OrthoDB" id="966137at2759"/>
<accession>A0A1R3IGB0</accession>
<feature type="region of interest" description="Disordered" evidence="2">
    <location>
        <begin position="1"/>
        <end position="20"/>
    </location>
</feature>
<evidence type="ECO:0000313" key="3">
    <source>
        <dbReference type="EMBL" id="OMO81541.1"/>
    </source>
</evidence>
<evidence type="ECO:0000256" key="2">
    <source>
        <dbReference type="SAM" id="MobiDB-lite"/>
    </source>
</evidence>
<evidence type="ECO:0000256" key="1">
    <source>
        <dbReference type="SAM" id="Coils"/>
    </source>
</evidence>
<name>A0A1R3IGB0_9ROSI</name>
<gene>
    <name evidence="3" type="ORF">COLO4_23522</name>
</gene>